<keyword evidence="4" id="KW-1185">Reference proteome</keyword>
<evidence type="ECO:0000256" key="2">
    <source>
        <dbReference type="SAM" id="MobiDB-lite"/>
    </source>
</evidence>
<feature type="compositionally biased region" description="Basic and acidic residues" evidence="2">
    <location>
        <begin position="333"/>
        <end position="342"/>
    </location>
</feature>
<feature type="coiled-coil region" evidence="1">
    <location>
        <begin position="114"/>
        <end position="151"/>
    </location>
</feature>
<evidence type="ECO:0000256" key="1">
    <source>
        <dbReference type="SAM" id="Coils"/>
    </source>
</evidence>
<feature type="compositionally biased region" description="Acidic residues" evidence="2">
    <location>
        <begin position="313"/>
        <end position="326"/>
    </location>
</feature>
<feature type="coiled-coil region" evidence="1">
    <location>
        <begin position="198"/>
        <end position="225"/>
    </location>
</feature>
<protein>
    <submittedName>
        <fullName evidence="3">Uncharacterized protein</fullName>
    </submittedName>
</protein>
<dbReference type="Proteomes" id="UP001152885">
    <property type="component" value="Unassembled WGS sequence"/>
</dbReference>
<dbReference type="EMBL" id="CANTUO010000005">
    <property type="protein sequence ID" value="CAI5760114.1"/>
    <property type="molecule type" value="Genomic_DNA"/>
</dbReference>
<reference evidence="3" key="1">
    <citation type="submission" date="2022-12" db="EMBL/GenBank/DDBJ databases">
        <authorList>
            <person name="Brejova B."/>
        </authorList>
    </citation>
    <scope>NUCLEOTIDE SEQUENCE</scope>
</reference>
<gene>
    <name evidence="3" type="ORF">CANVERA_P4625</name>
</gene>
<name>A0A9W4XF52_9ASCO</name>
<sequence length="390" mass="45939">MDNTTNNEQQDIIDIIFKDYNISDHQVDTNVYPESILHQTAKGNKLYTQFQSYNRQFINDDSSSNIVRWKNSIIEQASNIILNNWLNQNNDDKSISTISLNNALFTWSSTDEYIARRKKQLQKLKGIKEEIEEHHEEVDKSKNELIEKLNLKFSKEPINHRLNRAIESESNKFISDRIKVIRQYHTQKMLEEIEERKKNDYETYLKKLKLREEELEKQDANLKTNSGNFFGNLFGFNTAKEEESRNSFESETTLDSSTHNKRKTGFPLFGATLFSSKKPQIDKPETLFETDHHQSEQSFNLDIDQLEQLEKHEDDDEEDEKDDDFTDFTSTKPENESPKKEEVKLNRNFFSIDKAKPNNELIDLFDNDEPVFKDNNNNNNTNDDVNLLDL</sequence>
<accession>A0A9W4XF52</accession>
<comment type="caution">
    <text evidence="3">The sequence shown here is derived from an EMBL/GenBank/DDBJ whole genome shotgun (WGS) entry which is preliminary data.</text>
</comment>
<feature type="region of interest" description="Disordered" evidence="2">
    <location>
        <begin position="369"/>
        <end position="390"/>
    </location>
</feature>
<feature type="region of interest" description="Disordered" evidence="2">
    <location>
        <begin position="241"/>
        <end position="261"/>
    </location>
</feature>
<feature type="region of interest" description="Disordered" evidence="2">
    <location>
        <begin position="311"/>
        <end position="342"/>
    </location>
</feature>
<organism evidence="3 4">
    <name type="scientific">Candida verbasci</name>
    <dbReference type="NCBI Taxonomy" id="1227364"/>
    <lineage>
        <taxon>Eukaryota</taxon>
        <taxon>Fungi</taxon>
        <taxon>Dikarya</taxon>
        <taxon>Ascomycota</taxon>
        <taxon>Saccharomycotina</taxon>
        <taxon>Pichiomycetes</taxon>
        <taxon>Debaryomycetaceae</taxon>
        <taxon>Candida/Lodderomyces clade</taxon>
        <taxon>Candida</taxon>
    </lineage>
</organism>
<proteinExistence type="predicted"/>
<dbReference type="OrthoDB" id="4095869at2759"/>
<dbReference type="AlphaFoldDB" id="A0A9W4XF52"/>
<feature type="compositionally biased region" description="Low complexity" evidence="2">
    <location>
        <begin position="374"/>
        <end position="390"/>
    </location>
</feature>
<keyword evidence="1" id="KW-0175">Coiled coil</keyword>
<evidence type="ECO:0000313" key="4">
    <source>
        <dbReference type="Proteomes" id="UP001152885"/>
    </source>
</evidence>
<evidence type="ECO:0000313" key="3">
    <source>
        <dbReference type="EMBL" id="CAI5760114.1"/>
    </source>
</evidence>